<feature type="region of interest" description="Disordered" evidence="1">
    <location>
        <begin position="598"/>
        <end position="638"/>
    </location>
</feature>
<dbReference type="InParanoid" id="Q5AZB0"/>
<accession>Q5AZB0</accession>
<reference evidence="3" key="1">
    <citation type="journal article" date="2005" name="Nature">
        <title>Sequencing of Aspergillus nidulans and comparative analysis with A. fumigatus and A. oryzae.</title>
        <authorList>
            <person name="Galagan J.E."/>
            <person name="Calvo S.E."/>
            <person name="Cuomo C."/>
            <person name="Ma L.J."/>
            <person name="Wortman J.R."/>
            <person name="Batzoglou S."/>
            <person name="Lee S.I."/>
            <person name="Basturkmen M."/>
            <person name="Spevak C.C."/>
            <person name="Clutterbuck J."/>
            <person name="Kapitonov V."/>
            <person name="Jurka J."/>
            <person name="Scazzocchio C."/>
            <person name="Farman M."/>
            <person name="Butler J."/>
            <person name="Purcell S."/>
            <person name="Harris S."/>
            <person name="Braus G.H."/>
            <person name="Draht O."/>
            <person name="Busch S."/>
            <person name="D'Enfert C."/>
            <person name="Bouchier C."/>
            <person name="Goldman G.H."/>
            <person name="Bell-Pedersen D."/>
            <person name="Griffiths-Jones S."/>
            <person name="Doonan J.H."/>
            <person name="Yu J."/>
            <person name="Vienken K."/>
            <person name="Pain A."/>
            <person name="Freitag M."/>
            <person name="Selker E.U."/>
            <person name="Archer D.B."/>
            <person name="Penalva M.A."/>
            <person name="Oakley B.R."/>
            <person name="Momany M."/>
            <person name="Tanaka T."/>
            <person name="Kumagai T."/>
            <person name="Asai K."/>
            <person name="Machida M."/>
            <person name="Nierman W.C."/>
            <person name="Denning D.W."/>
            <person name="Caddick M."/>
            <person name="Hynes M."/>
            <person name="Paoletti M."/>
            <person name="Fischer R."/>
            <person name="Miller B."/>
            <person name="Dyer P."/>
            <person name="Sachs M.S."/>
            <person name="Osmani S.A."/>
            <person name="Birren B.W."/>
        </authorList>
    </citation>
    <scope>NUCLEOTIDE SEQUENCE [LARGE SCALE GENOMIC DNA]</scope>
    <source>
        <strain evidence="3">FGSC A4 / ATCC 38163 / CBS 112.46 / NRRL 194 / M139</strain>
    </source>
</reference>
<dbReference type="Proteomes" id="UP000000560">
    <property type="component" value="Chromosome I"/>
</dbReference>
<keyword evidence="3" id="KW-1185">Reference proteome</keyword>
<feature type="compositionally biased region" description="Low complexity" evidence="1">
    <location>
        <begin position="251"/>
        <end position="269"/>
    </location>
</feature>
<dbReference type="OrthoDB" id="5407458at2759"/>
<feature type="compositionally biased region" description="Pro residues" evidence="1">
    <location>
        <begin position="369"/>
        <end position="381"/>
    </location>
</feature>
<dbReference type="eggNOG" id="ENOG502QS87">
    <property type="taxonomic scope" value="Eukaryota"/>
</dbReference>
<feature type="compositionally biased region" description="Low complexity" evidence="1">
    <location>
        <begin position="173"/>
        <end position="184"/>
    </location>
</feature>
<gene>
    <name evidence="2" type="ORF">ANIA_06370</name>
</gene>
<evidence type="ECO:0000313" key="3">
    <source>
        <dbReference type="Proteomes" id="UP000000560"/>
    </source>
</evidence>
<dbReference type="RefSeq" id="XP_663974.1">
    <property type="nucleotide sequence ID" value="XM_658882.2"/>
</dbReference>
<feature type="compositionally biased region" description="Polar residues" evidence="1">
    <location>
        <begin position="55"/>
        <end position="73"/>
    </location>
</feature>
<dbReference type="AlphaFoldDB" id="Q5AZB0"/>
<accession>C8V0S1</accession>
<dbReference type="KEGG" id="ani:ANIA_06370"/>
<feature type="compositionally biased region" description="Low complexity" evidence="1">
    <location>
        <begin position="485"/>
        <end position="502"/>
    </location>
</feature>
<dbReference type="GeneID" id="2871267"/>
<feature type="compositionally biased region" description="Basic and acidic residues" evidence="1">
    <location>
        <begin position="85"/>
        <end position="118"/>
    </location>
</feature>
<feature type="compositionally biased region" description="Polar residues" evidence="1">
    <location>
        <begin position="202"/>
        <end position="225"/>
    </location>
</feature>
<evidence type="ECO:0000313" key="2">
    <source>
        <dbReference type="EMBL" id="CBF69607.1"/>
    </source>
</evidence>
<dbReference type="EMBL" id="BN001301">
    <property type="protein sequence ID" value="CBF69607.1"/>
    <property type="molecule type" value="Genomic_DNA"/>
</dbReference>
<feature type="compositionally biased region" description="Pro residues" evidence="1">
    <location>
        <begin position="335"/>
        <end position="347"/>
    </location>
</feature>
<feature type="compositionally biased region" description="Basic and acidic residues" evidence="1">
    <location>
        <begin position="287"/>
        <end position="301"/>
    </location>
</feature>
<name>Q5AZB0_EMENI</name>
<feature type="compositionally biased region" description="Basic and acidic residues" evidence="1">
    <location>
        <begin position="615"/>
        <end position="625"/>
    </location>
</feature>
<sequence>MSRKAPLAASVEEYDEDAHVSLPETRQFANVTAKRSKSDLKKSARVPFVEAASDSGYSSRTAATVNSTQSAPSGSRHPPAPLKVDTSHKKTDLERVRSRTKERPRDRSAHPSREDRMHAGPYSAGYPPVHLPRSPSVSHRHERTYTRHYPSNNWDPEQSVYHPAHAESRPREYQYYSSQASSYDYPPPSSQTSRYAPAAVVVSSSTRPHGRSARSNSYHANNRPVSFNGMMPSMNGIMYSSSPVGRYDHGPPLSSSAYANSPAYSPAPSVYQQPPFYPYPDATSPPERMDRSMSRPREHRQPRPSIFEPPAIDYDTSEEEEEEEEEDVEGELMEPSPPPPPPGPPRQARPRHPSHSLDRGEDEYYRSMPRPPLKQRAPPPQIIQKRPGLHHKSATAPSIVSERRGSRSLDFTELQDVLSEYGYNRGSGGGTIIPERNRSLRRPSVYHDSSRSAARVAVEHSTRRRRPKVYDYGPPDEIEEKVGGAEEYQASQSSKAAAPSMSLSDALLKAKANSQAASDSGSQKSRSASSRGSGSDARTRPGSGALTTTRAEDDDNIVMTLNGVTMNFTQESLGGKRISVRSGQTGAVELNIEGKRPKKYLTGGSEYTTASGGSRKGDRKSDRASRRSSRSTYAPPRY</sequence>
<protein>
    <submittedName>
        <fullName evidence="2">Uncharacterized protein</fullName>
    </submittedName>
</protein>
<dbReference type="VEuPathDB" id="FungiDB:AN6370"/>
<feature type="compositionally biased region" description="Basic and acidic residues" evidence="1">
    <location>
        <begin position="355"/>
        <end position="365"/>
    </location>
</feature>
<dbReference type="OMA" id="GRSNSYH"/>
<dbReference type="STRING" id="227321.Q5AZB0"/>
<proteinExistence type="predicted"/>
<feature type="region of interest" description="Disordered" evidence="1">
    <location>
        <begin position="29"/>
        <end position="407"/>
    </location>
</feature>
<feature type="compositionally biased region" description="Low complexity" evidence="1">
    <location>
        <begin position="516"/>
        <end position="536"/>
    </location>
</feature>
<organism evidence="2 3">
    <name type="scientific">Emericella nidulans (strain FGSC A4 / ATCC 38163 / CBS 112.46 / NRRL 194 / M139)</name>
    <name type="common">Aspergillus nidulans</name>
    <dbReference type="NCBI Taxonomy" id="227321"/>
    <lineage>
        <taxon>Eukaryota</taxon>
        <taxon>Fungi</taxon>
        <taxon>Dikarya</taxon>
        <taxon>Ascomycota</taxon>
        <taxon>Pezizomycotina</taxon>
        <taxon>Eurotiomycetes</taxon>
        <taxon>Eurotiomycetidae</taxon>
        <taxon>Eurotiales</taxon>
        <taxon>Aspergillaceae</taxon>
        <taxon>Aspergillus</taxon>
        <taxon>Aspergillus subgen. Nidulantes</taxon>
    </lineage>
</organism>
<evidence type="ECO:0000256" key="1">
    <source>
        <dbReference type="SAM" id="MobiDB-lite"/>
    </source>
</evidence>
<reference evidence="3" key="2">
    <citation type="journal article" date="2009" name="Fungal Genet. Biol.">
        <title>The 2008 update of the Aspergillus nidulans genome annotation: a community effort.</title>
        <authorList>
            <person name="Wortman J.R."/>
            <person name="Gilsenan J.M."/>
            <person name="Joardar V."/>
            <person name="Deegan J."/>
            <person name="Clutterbuck J."/>
            <person name="Andersen M.R."/>
            <person name="Archer D."/>
            <person name="Bencina M."/>
            <person name="Braus G."/>
            <person name="Coutinho P."/>
            <person name="von Dohren H."/>
            <person name="Doonan J."/>
            <person name="Driessen A.J."/>
            <person name="Durek P."/>
            <person name="Espeso E."/>
            <person name="Fekete E."/>
            <person name="Flipphi M."/>
            <person name="Estrada C.G."/>
            <person name="Geysens S."/>
            <person name="Goldman G."/>
            <person name="de Groot P.W."/>
            <person name="Hansen K."/>
            <person name="Harris S.D."/>
            <person name="Heinekamp T."/>
            <person name="Helmstaedt K."/>
            <person name="Henrissat B."/>
            <person name="Hofmann G."/>
            <person name="Homan T."/>
            <person name="Horio T."/>
            <person name="Horiuchi H."/>
            <person name="James S."/>
            <person name="Jones M."/>
            <person name="Karaffa L."/>
            <person name="Karanyi Z."/>
            <person name="Kato M."/>
            <person name="Keller N."/>
            <person name="Kelly D.E."/>
            <person name="Kiel J.A."/>
            <person name="Kim J.M."/>
            <person name="van der Klei I.J."/>
            <person name="Klis F.M."/>
            <person name="Kovalchuk A."/>
            <person name="Krasevec N."/>
            <person name="Kubicek C.P."/>
            <person name="Liu B."/>
            <person name="Maccabe A."/>
            <person name="Meyer V."/>
            <person name="Mirabito P."/>
            <person name="Miskei M."/>
            <person name="Mos M."/>
            <person name="Mullins J."/>
            <person name="Nelson D.R."/>
            <person name="Nielsen J."/>
            <person name="Oakley B.R."/>
            <person name="Osmani S.A."/>
            <person name="Pakula T."/>
            <person name="Paszewski A."/>
            <person name="Paulsen I."/>
            <person name="Pilsyk S."/>
            <person name="Pocsi I."/>
            <person name="Punt P.J."/>
            <person name="Ram A.F."/>
            <person name="Ren Q."/>
            <person name="Robellet X."/>
            <person name="Robson G."/>
            <person name="Seiboth B."/>
            <person name="van Solingen P."/>
            <person name="Specht T."/>
            <person name="Sun J."/>
            <person name="Taheri-Talesh N."/>
            <person name="Takeshita N."/>
            <person name="Ussery D."/>
            <person name="vanKuyk P.A."/>
            <person name="Visser H."/>
            <person name="van de Vondervoort P.J."/>
            <person name="de Vries R.P."/>
            <person name="Walton J."/>
            <person name="Xiang X."/>
            <person name="Xiong Y."/>
            <person name="Zeng A.P."/>
            <person name="Brandt B.W."/>
            <person name="Cornell M.J."/>
            <person name="van den Hondel C.A."/>
            <person name="Visser J."/>
            <person name="Oliver S.G."/>
            <person name="Turner G."/>
        </authorList>
    </citation>
    <scope>GENOME REANNOTATION</scope>
    <source>
        <strain evidence="3">FGSC A4 / ATCC 38163 / CBS 112.46 / NRRL 194 / M139</strain>
    </source>
</reference>
<feature type="compositionally biased region" description="Acidic residues" evidence="1">
    <location>
        <begin position="315"/>
        <end position="332"/>
    </location>
</feature>
<feature type="region of interest" description="Disordered" evidence="1">
    <location>
        <begin position="423"/>
        <end position="554"/>
    </location>
</feature>
<dbReference type="HOGENOM" id="CLU_027509_0_0_1"/>